<organism evidence="3 4">
    <name type="scientific">Rubrivivax rivuli</name>
    <dbReference type="NCBI Taxonomy" id="1862385"/>
    <lineage>
        <taxon>Bacteria</taxon>
        <taxon>Pseudomonadati</taxon>
        <taxon>Pseudomonadota</taxon>
        <taxon>Betaproteobacteria</taxon>
        <taxon>Burkholderiales</taxon>
        <taxon>Sphaerotilaceae</taxon>
        <taxon>Rubrivivax</taxon>
    </lineage>
</organism>
<evidence type="ECO:0000313" key="4">
    <source>
        <dbReference type="Proteomes" id="UP000285575"/>
    </source>
</evidence>
<name>A0A437RCJ8_9BURK</name>
<feature type="transmembrane region" description="Helical" evidence="1">
    <location>
        <begin position="363"/>
        <end position="385"/>
    </location>
</feature>
<comment type="caution">
    <text evidence="3">The sequence shown here is derived from an EMBL/GenBank/DDBJ whole genome shotgun (WGS) entry which is preliminary data.</text>
</comment>
<feature type="transmembrane region" description="Helical" evidence="1">
    <location>
        <begin position="335"/>
        <end position="357"/>
    </location>
</feature>
<feature type="transmembrane region" description="Helical" evidence="1">
    <location>
        <begin position="148"/>
        <end position="169"/>
    </location>
</feature>
<evidence type="ECO:0000256" key="1">
    <source>
        <dbReference type="SAM" id="Phobius"/>
    </source>
</evidence>
<dbReference type="PANTHER" id="PTHR30590">
    <property type="entry name" value="INNER MEMBRANE PROTEIN"/>
    <property type="match status" value="1"/>
</dbReference>
<accession>A0A437RCJ8</accession>
<evidence type="ECO:0000313" key="3">
    <source>
        <dbReference type="EMBL" id="RVU44404.1"/>
    </source>
</evidence>
<dbReference type="Proteomes" id="UP000285575">
    <property type="component" value="Unassembled WGS sequence"/>
</dbReference>
<feature type="transmembrane region" description="Helical" evidence="1">
    <location>
        <begin position="20"/>
        <end position="42"/>
    </location>
</feature>
<feature type="transmembrane region" description="Helical" evidence="1">
    <location>
        <begin position="71"/>
        <end position="90"/>
    </location>
</feature>
<dbReference type="EMBL" id="SACR01000005">
    <property type="protein sequence ID" value="RVU44404.1"/>
    <property type="molecule type" value="Genomic_DNA"/>
</dbReference>
<proteinExistence type="predicted"/>
<reference evidence="3 4" key="1">
    <citation type="submission" date="2019-01" db="EMBL/GenBank/DDBJ databases">
        <authorList>
            <person name="Chen W.-M."/>
        </authorList>
    </citation>
    <scope>NUCLEOTIDE SEQUENCE [LARGE SCALE GENOMIC DNA]</scope>
    <source>
        <strain evidence="3 4">KYPY4</strain>
    </source>
</reference>
<protein>
    <submittedName>
        <fullName evidence="3">DUF418 domain-containing protein</fullName>
    </submittedName>
</protein>
<dbReference type="OrthoDB" id="9807744at2"/>
<dbReference type="Pfam" id="PF04235">
    <property type="entry name" value="DUF418"/>
    <property type="match status" value="1"/>
</dbReference>
<evidence type="ECO:0000259" key="2">
    <source>
        <dbReference type="Pfam" id="PF04235"/>
    </source>
</evidence>
<dbReference type="RefSeq" id="WP_128229950.1">
    <property type="nucleotide sequence ID" value="NZ_SACR01000005.1"/>
</dbReference>
<feature type="transmembrane region" description="Helical" evidence="1">
    <location>
        <begin position="258"/>
        <end position="277"/>
    </location>
</feature>
<keyword evidence="1" id="KW-0812">Transmembrane</keyword>
<feature type="transmembrane region" description="Helical" evidence="1">
    <location>
        <begin position="297"/>
        <end position="315"/>
    </location>
</feature>
<sequence>MPTDTPKPLPTGERLPIVDVLRGFALMGILIMNMPGFSYSGWHEADGSHYWPLLWDQRAEQIRDALFSGKFNSLFSVLFGLGFTIQYARMQQADPQHADRLYLQRLLVLLAIGLLHANLFWFGDVLHVYAILGIVLLLGLRRVSDRGLLWIMAGCIVYPLVASLLRVAFVTPEFTASRVALGKAFAITNDTAFGSGSFLDTAWENMRIMAHEYGDLYSLWGSFGWYVSMTLTMLLGVLAGRRRWAERIPELMPQIRRLTWVMLVAGLALSATAITLWELHRTPGPSLVKTFAGLCYNVSRPMVMVFYVLAIVQLFEKPALRPLFRPFEAAGRMPLTNYLMQTALCTTLFYGWGFGLWAQVGPAWGFVLSLAIFFGIQVPWSLWWLKHHERGPMETLWARLTYGRKRPASARASAQTPSA</sequence>
<keyword evidence="1" id="KW-0472">Membrane</keyword>
<keyword evidence="1" id="KW-1133">Transmembrane helix</keyword>
<dbReference type="InterPro" id="IPR052529">
    <property type="entry name" value="Bact_Transport_Assoc"/>
</dbReference>
<feature type="domain" description="DUF418" evidence="2">
    <location>
        <begin position="239"/>
        <end position="403"/>
    </location>
</feature>
<feature type="transmembrane region" description="Helical" evidence="1">
    <location>
        <begin position="125"/>
        <end position="141"/>
    </location>
</feature>
<gene>
    <name evidence="3" type="ORF">EOE66_17175</name>
</gene>
<dbReference type="AlphaFoldDB" id="A0A437RCJ8"/>
<dbReference type="InterPro" id="IPR007349">
    <property type="entry name" value="DUF418"/>
</dbReference>
<feature type="transmembrane region" description="Helical" evidence="1">
    <location>
        <begin position="217"/>
        <end position="238"/>
    </location>
</feature>
<keyword evidence="4" id="KW-1185">Reference proteome</keyword>
<dbReference type="PANTHER" id="PTHR30590:SF2">
    <property type="entry name" value="INNER MEMBRANE PROTEIN"/>
    <property type="match status" value="1"/>
</dbReference>